<evidence type="ECO:0000313" key="2">
    <source>
        <dbReference type="Proteomes" id="UP000305654"/>
    </source>
</evidence>
<dbReference type="Proteomes" id="UP000305654">
    <property type="component" value="Unassembled WGS sequence"/>
</dbReference>
<comment type="caution">
    <text evidence="1">The sequence shown here is derived from an EMBL/GenBank/DDBJ whole genome shotgun (WGS) entry which is preliminary data.</text>
</comment>
<name>A0A5R9JD40_9PROT</name>
<dbReference type="InterPro" id="IPR025961">
    <property type="entry name" value="Metal_resist"/>
</dbReference>
<gene>
    <name evidence="1" type="ORF">FE263_04555</name>
</gene>
<dbReference type="Pfam" id="PF13801">
    <property type="entry name" value="Metal_resist"/>
    <property type="match status" value="1"/>
</dbReference>
<proteinExistence type="predicted"/>
<dbReference type="EMBL" id="VCDI01000001">
    <property type="protein sequence ID" value="TLU74457.1"/>
    <property type="molecule type" value="Genomic_DNA"/>
</dbReference>
<accession>A0A5R9JD40</accession>
<reference evidence="1 2" key="1">
    <citation type="submission" date="2019-05" db="EMBL/GenBank/DDBJ databases">
        <authorList>
            <person name="Pankratov T."/>
            <person name="Grouzdev D."/>
        </authorList>
    </citation>
    <scope>NUCLEOTIDE SEQUENCE [LARGE SCALE GENOMIC DNA]</scope>
    <source>
        <strain evidence="1 2">KEBCLARHB70R</strain>
    </source>
</reference>
<organism evidence="1 2">
    <name type="scientific">Lichenicoccus roseus</name>
    <dbReference type="NCBI Taxonomy" id="2683649"/>
    <lineage>
        <taxon>Bacteria</taxon>
        <taxon>Pseudomonadati</taxon>
        <taxon>Pseudomonadota</taxon>
        <taxon>Alphaproteobacteria</taxon>
        <taxon>Acetobacterales</taxon>
        <taxon>Acetobacteraceae</taxon>
        <taxon>Lichenicoccus</taxon>
    </lineage>
</organism>
<protein>
    <submittedName>
        <fullName evidence="1">Periplasmic heavy metal sensor</fullName>
    </submittedName>
</protein>
<dbReference type="AlphaFoldDB" id="A0A5R9JD40"/>
<dbReference type="Gene3D" id="1.20.120.1490">
    <property type="match status" value="1"/>
</dbReference>
<sequence>MTTPQHRRFRSACPKLARQAVLHTLPIVTLGRSRARLPLQGNVMVLVLLGVAGRGENVMLMRNLLTVGAVVASMAGTAWAQGWTGHAGGWHGPFAGAQFTAAQQTQVHAIMQAAHQQTASVRAQIQGLQQQIDTLLVSSGTVTEAQLTPLVQQQETLRQQLDASRISTEIAIRNLLTGAQLASAASTHAQLAALHQQEHAVLQAAAPATP</sequence>
<keyword evidence="2" id="KW-1185">Reference proteome</keyword>
<evidence type="ECO:0000313" key="1">
    <source>
        <dbReference type="EMBL" id="TLU74457.1"/>
    </source>
</evidence>